<gene>
    <name evidence="3" type="ORF">WJU16_17590</name>
</gene>
<feature type="region of interest" description="Disordered" evidence="1">
    <location>
        <begin position="256"/>
        <end position="275"/>
    </location>
</feature>
<sequence>MLAIKRWWPLIFLLCTISSAAQDALRKKVSLPSTLTTAGDLRKEVSRQTGLQFTFSSHTIRPEQTIRLPKPTLSAKELLDAMQHQLQAEYKVYEDHVIFTKKKKTTASRDDGFVQTATSGNAKPEADRSRKHATPTVKTSTQHKPLPASASNSHLQDRQSIKNGLNDASENQLLSETGSAKAAPATTPATDGSISGESNQGKNGDNPYSPKPGDPETRIHQPIVLPDAARTVNDHLRSLADDRLRARAYRLTLTSPGKQAGITSSPAQQPIRAQRDRFSRHTPIFSRYTTAGVEVNETFPANILIKGGIPLLHGIVGWSAASRHSSWRFGGGTRWSLNETWHLQANFTTGKVKDKLQQDSLGMISRTVRITETLHRIGVYAERNFGKRWSAVAGVSWNMLNRTNTYEGTRIGPGERIFSDFVPKEGYRALKPLYTISSSFNESAKAWKDRWIGTQVGVYYRF</sequence>
<accession>A0ABZ2YK59</accession>
<feature type="compositionally biased region" description="Low complexity" evidence="1">
    <location>
        <begin position="180"/>
        <end position="190"/>
    </location>
</feature>
<keyword evidence="2" id="KW-0732">Signal</keyword>
<feature type="compositionally biased region" description="Polar residues" evidence="1">
    <location>
        <begin position="136"/>
        <end position="154"/>
    </location>
</feature>
<proteinExistence type="predicted"/>
<feature type="chain" id="PRO_5045388848" evidence="2">
    <location>
        <begin position="21"/>
        <end position="462"/>
    </location>
</feature>
<protein>
    <submittedName>
        <fullName evidence="3">Uncharacterized protein</fullName>
    </submittedName>
</protein>
<keyword evidence="4" id="KW-1185">Reference proteome</keyword>
<feature type="region of interest" description="Disordered" evidence="1">
    <location>
        <begin position="177"/>
        <end position="219"/>
    </location>
</feature>
<evidence type="ECO:0000256" key="2">
    <source>
        <dbReference type="SAM" id="SignalP"/>
    </source>
</evidence>
<dbReference type="Proteomes" id="UP001485459">
    <property type="component" value="Chromosome"/>
</dbReference>
<feature type="signal peptide" evidence="2">
    <location>
        <begin position="1"/>
        <end position="20"/>
    </location>
</feature>
<reference evidence="4" key="1">
    <citation type="submission" date="2024-03" db="EMBL/GenBank/DDBJ databases">
        <title>Chitinophaga horti sp. nov., isolated from garden soil.</title>
        <authorList>
            <person name="Lee D.S."/>
            <person name="Han D.M."/>
            <person name="Baek J.H."/>
            <person name="Choi D.G."/>
            <person name="Jeon J.H."/>
            <person name="Jeon C.O."/>
        </authorList>
    </citation>
    <scope>NUCLEOTIDE SEQUENCE [LARGE SCALE GENOMIC DNA]</scope>
    <source>
        <strain evidence="4">GPA1</strain>
    </source>
</reference>
<evidence type="ECO:0000313" key="3">
    <source>
        <dbReference type="EMBL" id="WZN39794.1"/>
    </source>
</evidence>
<organism evidence="3 4">
    <name type="scientific">Chitinophaga pollutisoli</name>
    <dbReference type="NCBI Taxonomy" id="3133966"/>
    <lineage>
        <taxon>Bacteria</taxon>
        <taxon>Pseudomonadati</taxon>
        <taxon>Bacteroidota</taxon>
        <taxon>Chitinophagia</taxon>
        <taxon>Chitinophagales</taxon>
        <taxon>Chitinophagaceae</taxon>
        <taxon>Chitinophaga</taxon>
    </lineage>
</organism>
<dbReference type="RefSeq" id="WP_341834762.1">
    <property type="nucleotide sequence ID" value="NZ_CP149822.1"/>
</dbReference>
<evidence type="ECO:0000256" key="1">
    <source>
        <dbReference type="SAM" id="MobiDB-lite"/>
    </source>
</evidence>
<feature type="compositionally biased region" description="Polar residues" evidence="1">
    <location>
        <begin position="192"/>
        <end position="203"/>
    </location>
</feature>
<feature type="region of interest" description="Disordered" evidence="1">
    <location>
        <begin position="104"/>
        <end position="158"/>
    </location>
</feature>
<name>A0ABZ2YK59_9BACT</name>
<evidence type="ECO:0000313" key="4">
    <source>
        <dbReference type="Proteomes" id="UP001485459"/>
    </source>
</evidence>
<dbReference type="EMBL" id="CP149822">
    <property type="protein sequence ID" value="WZN39794.1"/>
    <property type="molecule type" value="Genomic_DNA"/>
</dbReference>